<comment type="caution">
    <text evidence="1">The sequence shown here is derived from an EMBL/GenBank/DDBJ whole genome shotgun (WGS) entry which is preliminary data.</text>
</comment>
<reference evidence="1 2" key="1">
    <citation type="submission" date="2019-01" db="EMBL/GenBank/DDBJ databases">
        <title>Genome sequences of marine Pseudoalteromonas species.</title>
        <authorList>
            <person name="Boraston A.B."/>
            <person name="Hehemann J.-H."/>
            <person name="Vickers C.J."/>
            <person name="Salama-Alber O."/>
            <person name="Abe K."/>
            <person name="Hettle A.J."/>
        </authorList>
    </citation>
    <scope>NUCLEOTIDE SEQUENCE [LARGE SCALE GENOMIC DNA]</scope>
    <source>
        <strain evidence="1 2">PS42</strain>
    </source>
</reference>
<protein>
    <submittedName>
        <fullName evidence="1">Uncharacterized protein</fullName>
    </submittedName>
</protein>
<dbReference type="Proteomes" id="UP000324162">
    <property type="component" value="Unassembled WGS sequence"/>
</dbReference>
<dbReference type="RefSeq" id="WP_149614072.1">
    <property type="nucleotide sequence ID" value="NZ_SEUK01000047.1"/>
</dbReference>
<organism evidence="1 2">
    <name type="scientific">Pseudoalteromonas fuliginea</name>
    <dbReference type="NCBI Taxonomy" id="1872678"/>
    <lineage>
        <taxon>Bacteria</taxon>
        <taxon>Pseudomonadati</taxon>
        <taxon>Pseudomonadota</taxon>
        <taxon>Gammaproteobacteria</taxon>
        <taxon>Alteromonadales</taxon>
        <taxon>Pseudoalteromonadaceae</taxon>
        <taxon>Pseudoalteromonas</taxon>
    </lineage>
</organism>
<gene>
    <name evidence="1" type="ORF">EU508_08265</name>
</gene>
<sequence>MPSTIQNEQLEHFNKLAFWAIDLLIKKFPVGIELQTDTYESTDAASSDELEGALHYLVQMGYLYSPAPLTFYLTKSALLKFANTDLSAKIKRA</sequence>
<dbReference type="EMBL" id="SEUK01000047">
    <property type="protein sequence ID" value="KAA1160999.1"/>
    <property type="molecule type" value="Genomic_DNA"/>
</dbReference>
<evidence type="ECO:0000313" key="2">
    <source>
        <dbReference type="Proteomes" id="UP000324162"/>
    </source>
</evidence>
<dbReference type="AlphaFoldDB" id="A0AB73BHQ7"/>
<evidence type="ECO:0000313" key="1">
    <source>
        <dbReference type="EMBL" id="KAA1160999.1"/>
    </source>
</evidence>
<accession>A0AB73BHQ7</accession>
<proteinExistence type="predicted"/>
<name>A0AB73BHQ7_9GAMM</name>